<dbReference type="PRINTS" id="PR00069">
    <property type="entry name" value="ALDKETRDTASE"/>
</dbReference>
<dbReference type="InterPro" id="IPR036812">
    <property type="entry name" value="NAD(P)_OxRdtase_dom_sf"/>
</dbReference>
<dbReference type="Gene3D" id="3.20.20.100">
    <property type="entry name" value="NADP-dependent oxidoreductase domain"/>
    <property type="match status" value="1"/>
</dbReference>
<evidence type="ECO:0000256" key="4">
    <source>
        <dbReference type="PIRSR" id="PIRSR000097-1"/>
    </source>
</evidence>
<feature type="site" description="Lowers pKa of active site Tyr" evidence="6">
    <location>
        <position position="79"/>
    </location>
</feature>
<comment type="caution">
    <text evidence="8">The sequence shown here is derived from an EMBL/GenBank/DDBJ whole genome shotgun (WGS) entry which is preliminary data.</text>
</comment>
<protein>
    <submittedName>
        <fullName evidence="8">NADP-dependent oxidoreductase domain-containing protein</fullName>
    </submittedName>
</protein>
<dbReference type="InterPro" id="IPR018170">
    <property type="entry name" value="Aldo/ket_reductase_CS"/>
</dbReference>
<dbReference type="CDD" id="cd19120">
    <property type="entry name" value="AKR_AKR3C2-3"/>
    <property type="match status" value="1"/>
</dbReference>
<dbReference type="OrthoDB" id="416253at2759"/>
<dbReference type="InterPro" id="IPR044494">
    <property type="entry name" value="AKR3C2/3"/>
</dbReference>
<accession>A0A1Y1UJC0</accession>
<dbReference type="GO" id="GO:0016652">
    <property type="term" value="F:oxidoreductase activity, acting on NAD(P)H as acceptor"/>
    <property type="evidence" value="ECO:0007669"/>
    <property type="project" value="InterPro"/>
</dbReference>
<feature type="active site" description="Proton donor" evidence="4">
    <location>
        <position position="54"/>
    </location>
</feature>
<dbReference type="FunCoup" id="A0A1Y1UJC0">
    <property type="interactions" value="173"/>
</dbReference>
<evidence type="ECO:0000256" key="6">
    <source>
        <dbReference type="PIRSR" id="PIRSR000097-3"/>
    </source>
</evidence>
<comment type="similarity">
    <text evidence="1">Belongs to the aldo/keto reductase family.</text>
</comment>
<dbReference type="PIRSF" id="PIRSF000097">
    <property type="entry name" value="AKR"/>
    <property type="match status" value="1"/>
</dbReference>
<gene>
    <name evidence="8" type="ORF">BD324DRAFT_578929</name>
</gene>
<sequence>MPWRSITLPNGSSIPQIAFGSAPRRSEGAQVKSVDNLTHAIRSGFRHIDTAQQYGNEDFVGAAIQASGLPRHELWITTKWSDGNKSPEESCRVSLSKLGLDYIDLYIVHHEWTCQGDFAGSWRRMEDLAEKGLVRNIGLSAFGLEKTREILQHCRIKPAVNMILFHPNVLKDTLPLLACMKQHGIALGAYSVCKPLWQDSQSSLLPALEDIAGRYQATADQILLSWARAKDAIIFTSSTSNERMQGYMQAGDVILDDEDVRRIDRAGQNIRI</sequence>
<evidence type="ECO:0000256" key="1">
    <source>
        <dbReference type="ARBA" id="ARBA00007905"/>
    </source>
</evidence>
<dbReference type="SUPFAM" id="SSF51430">
    <property type="entry name" value="NAD(P)-linked oxidoreductase"/>
    <property type="match status" value="1"/>
</dbReference>
<keyword evidence="3" id="KW-0560">Oxidoreductase</keyword>
<reference evidence="8 9" key="1">
    <citation type="submission" date="2017-03" db="EMBL/GenBank/DDBJ databases">
        <title>Widespread Adenine N6-methylation of Active Genes in Fungi.</title>
        <authorList>
            <consortium name="DOE Joint Genome Institute"/>
            <person name="Mondo S.J."/>
            <person name="Dannebaum R.O."/>
            <person name="Kuo R.C."/>
            <person name="Louie K.B."/>
            <person name="Bewick A.J."/>
            <person name="Labutti K."/>
            <person name="Haridas S."/>
            <person name="Kuo A."/>
            <person name="Salamov A."/>
            <person name="Ahrendt S.R."/>
            <person name="Lau R."/>
            <person name="Bowen B.P."/>
            <person name="Lipzen A."/>
            <person name="Sullivan W."/>
            <person name="Andreopoulos W.B."/>
            <person name="Clum A."/>
            <person name="Lindquist E."/>
            <person name="Daum C."/>
            <person name="Northen T.R."/>
            <person name="Ramamoorthy G."/>
            <person name="Schmitz R.J."/>
            <person name="Gryganskyi A."/>
            <person name="Culley D."/>
            <person name="Magnuson J."/>
            <person name="James T.Y."/>
            <person name="O'Malley M.A."/>
            <person name="Stajich J.E."/>
            <person name="Spatafora J.W."/>
            <person name="Visel A."/>
            <person name="Grigoriev I.V."/>
        </authorList>
    </citation>
    <scope>NUCLEOTIDE SEQUENCE [LARGE SCALE GENOMIC DNA]</scope>
    <source>
        <strain evidence="8 9">NRRL Y-17943</strain>
    </source>
</reference>
<dbReference type="InParanoid" id="A0A1Y1UJC0"/>
<dbReference type="GeneID" id="33555156"/>
<dbReference type="PROSITE" id="PS00798">
    <property type="entry name" value="ALDOKETO_REDUCTASE_1"/>
    <property type="match status" value="1"/>
</dbReference>
<dbReference type="InterPro" id="IPR023210">
    <property type="entry name" value="NADP_OxRdtase_dom"/>
</dbReference>
<dbReference type="EMBL" id="NBSH01000005">
    <property type="protein sequence ID" value="ORX38069.1"/>
    <property type="molecule type" value="Genomic_DNA"/>
</dbReference>
<name>A0A1Y1UJC0_9TREE</name>
<proteinExistence type="inferred from homology"/>
<evidence type="ECO:0000313" key="9">
    <source>
        <dbReference type="Proteomes" id="UP000193218"/>
    </source>
</evidence>
<evidence type="ECO:0000256" key="5">
    <source>
        <dbReference type="PIRSR" id="PIRSR000097-2"/>
    </source>
</evidence>
<evidence type="ECO:0000256" key="2">
    <source>
        <dbReference type="ARBA" id="ARBA00022857"/>
    </source>
</evidence>
<feature type="binding site" evidence="5">
    <location>
        <position position="109"/>
    </location>
    <ligand>
        <name>substrate</name>
    </ligand>
</feature>
<dbReference type="STRING" id="4999.A0A1Y1UJC0"/>
<dbReference type="AlphaFoldDB" id="A0A1Y1UJC0"/>
<dbReference type="Pfam" id="PF00248">
    <property type="entry name" value="Aldo_ket_red"/>
    <property type="match status" value="1"/>
</dbReference>
<organism evidence="8 9">
    <name type="scientific">Kockovaella imperatae</name>
    <dbReference type="NCBI Taxonomy" id="4999"/>
    <lineage>
        <taxon>Eukaryota</taxon>
        <taxon>Fungi</taxon>
        <taxon>Dikarya</taxon>
        <taxon>Basidiomycota</taxon>
        <taxon>Agaricomycotina</taxon>
        <taxon>Tremellomycetes</taxon>
        <taxon>Tremellales</taxon>
        <taxon>Cuniculitremaceae</taxon>
        <taxon>Kockovaella</taxon>
    </lineage>
</organism>
<dbReference type="Proteomes" id="UP000193218">
    <property type="component" value="Unassembled WGS sequence"/>
</dbReference>
<evidence type="ECO:0000256" key="3">
    <source>
        <dbReference type="ARBA" id="ARBA00023002"/>
    </source>
</evidence>
<evidence type="ECO:0000259" key="7">
    <source>
        <dbReference type="Pfam" id="PF00248"/>
    </source>
</evidence>
<dbReference type="RefSeq" id="XP_021872056.1">
    <property type="nucleotide sequence ID" value="XM_022013348.1"/>
</dbReference>
<keyword evidence="9" id="KW-1185">Reference proteome</keyword>
<evidence type="ECO:0000313" key="8">
    <source>
        <dbReference type="EMBL" id="ORX38069.1"/>
    </source>
</evidence>
<keyword evidence="2" id="KW-0521">NADP</keyword>
<dbReference type="PANTHER" id="PTHR43827">
    <property type="entry name" value="2,5-DIKETO-D-GLUCONIC ACID REDUCTASE"/>
    <property type="match status" value="1"/>
</dbReference>
<dbReference type="InterPro" id="IPR020471">
    <property type="entry name" value="AKR"/>
</dbReference>
<dbReference type="PANTHER" id="PTHR43827:SF3">
    <property type="entry name" value="NADP-DEPENDENT OXIDOREDUCTASE DOMAIN-CONTAINING PROTEIN"/>
    <property type="match status" value="1"/>
</dbReference>
<dbReference type="GO" id="GO:0016616">
    <property type="term" value="F:oxidoreductase activity, acting on the CH-OH group of donors, NAD or NADP as acceptor"/>
    <property type="evidence" value="ECO:0007669"/>
    <property type="project" value="UniProtKB-ARBA"/>
</dbReference>
<feature type="domain" description="NADP-dependent oxidoreductase" evidence="7">
    <location>
        <begin position="31"/>
        <end position="266"/>
    </location>
</feature>